<dbReference type="GO" id="GO:0005737">
    <property type="term" value="C:cytoplasm"/>
    <property type="evidence" value="ECO:0007669"/>
    <property type="project" value="TreeGrafter"/>
</dbReference>
<dbReference type="GO" id="GO:0034605">
    <property type="term" value="P:cellular response to heat"/>
    <property type="evidence" value="ECO:0007669"/>
    <property type="project" value="TreeGrafter"/>
</dbReference>
<evidence type="ECO:0000313" key="5">
    <source>
        <dbReference type="Proteomes" id="UP000679848"/>
    </source>
</evidence>
<reference evidence="4" key="1">
    <citation type="submission" date="2020-09" db="EMBL/GenBank/DDBJ databases">
        <title>New species isolated from human feces.</title>
        <authorList>
            <person name="Kitahara M."/>
            <person name="Shigeno Y."/>
            <person name="Shime M."/>
            <person name="Matsumoto Y."/>
            <person name="Nakamura S."/>
            <person name="Motooka D."/>
            <person name="Fukuoka S."/>
            <person name="Nishikawa H."/>
            <person name="Benno Y."/>
        </authorList>
    </citation>
    <scope>NUCLEOTIDE SEQUENCE</scope>
    <source>
        <strain evidence="4">MM59</strain>
    </source>
</reference>
<dbReference type="GO" id="GO:0005524">
    <property type="term" value="F:ATP binding"/>
    <property type="evidence" value="ECO:0007669"/>
    <property type="project" value="UniProtKB-KW"/>
</dbReference>
<dbReference type="InterPro" id="IPR050130">
    <property type="entry name" value="ClpA_ClpB"/>
</dbReference>
<evidence type="ECO:0000256" key="2">
    <source>
        <dbReference type="ARBA" id="ARBA00022840"/>
    </source>
</evidence>
<keyword evidence="2" id="KW-0067">ATP-binding</keyword>
<evidence type="ECO:0000256" key="1">
    <source>
        <dbReference type="ARBA" id="ARBA00022741"/>
    </source>
</evidence>
<gene>
    <name evidence="4" type="ORF">MM59RIKEN_20700</name>
</gene>
<evidence type="ECO:0000259" key="3">
    <source>
        <dbReference type="SMART" id="SM00382"/>
    </source>
</evidence>
<dbReference type="PANTHER" id="PTHR11638:SF18">
    <property type="entry name" value="HEAT SHOCK PROTEIN 104"/>
    <property type="match status" value="1"/>
</dbReference>
<dbReference type="RefSeq" id="WP_213543282.1">
    <property type="nucleotide sequence ID" value="NZ_AP023420.1"/>
</dbReference>
<dbReference type="PANTHER" id="PTHR11638">
    <property type="entry name" value="ATP-DEPENDENT CLP PROTEASE"/>
    <property type="match status" value="1"/>
</dbReference>
<dbReference type="InterPro" id="IPR003959">
    <property type="entry name" value="ATPase_AAA_core"/>
</dbReference>
<dbReference type="EMBL" id="AP023420">
    <property type="protein sequence ID" value="BCK84751.1"/>
    <property type="molecule type" value="Genomic_DNA"/>
</dbReference>
<name>A0A810QGU0_9FIRM</name>
<sequence>MSATFSQFCTASQAGYSALRQCIDLCARQERSYEFPDCLMPDGCVPERALLGFSRQRDGSYLLYWRPAVDYHGASRVLTALFRRNLWRFQSYETLSERLSSLRWELGRPTAAAAAGQDWPEPCVRLTHDLSQRVLGQDRAVEATAFRLYSHLAKREPARPLSLVFYGPTGVGKSELGKALAPALERCRGERYQSVWTELNTFTQPHSVHRLTGAPPGYVGYEDQPILEAVRRNPRTVFMFDELEKAHPEVLKVFMSILDEGRCTAHRADEAGERELDFRRCVFVFTTNADLSPSGARPLGFSCRGEAVSQGEKKSATPAELAERLFQENEEARQAMVRQGVLREIAGRFSALIGFQPLDAAARLAIAAKQIISLGQEFGLRIIQVDPVTVRALSPEREALSVRSMTGVLEGVLTPIFAQAALNGHGAFRLTGVPGSLRLIPAYPTTSSTVPVAVSSL</sequence>
<protein>
    <recommendedName>
        <fullName evidence="3">AAA+ ATPase domain-containing protein</fullName>
    </recommendedName>
</protein>
<dbReference type="Gene3D" id="3.40.50.300">
    <property type="entry name" value="P-loop containing nucleotide triphosphate hydrolases"/>
    <property type="match status" value="1"/>
</dbReference>
<dbReference type="AlphaFoldDB" id="A0A810QGU0"/>
<keyword evidence="5" id="KW-1185">Reference proteome</keyword>
<dbReference type="Proteomes" id="UP000679848">
    <property type="component" value="Chromosome"/>
</dbReference>
<accession>A0A810QGU0</accession>
<dbReference type="SMART" id="SM00382">
    <property type="entry name" value="AAA"/>
    <property type="match status" value="1"/>
</dbReference>
<evidence type="ECO:0000313" key="4">
    <source>
        <dbReference type="EMBL" id="BCK84751.1"/>
    </source>
</evidence>
<dbReference type="InterPro" id="IPR001270">
    <property type="entry name" value="ClpA/B"/>
</dbReference>
<dbReference type="SUPFAM" id="SSF52540">
    <property type="entry name" value="P-loop containing nucleoside triphosphate hydrolases"/>
    <property type="match status" value="1"/>
</dbReference>
<organism evidence="4 5">
    <name type="scientific">Pusillibacter faecalis</name>
    <dbReference type="NCBI Taxonomy" id="2714358"/>
    <lineage>
        <taxon>Bacteria</taxon>
        <taxon>Bacillati</taxon>
        <taxon>Bacillota</taxon>
        <taxon>Clostridia</taxon>
        <taxon>Eubacteriales</taxon>
        <taxon>Oscillospiraceae</taxon>
        <taxon>Pusillibacter</taxon>
    </lineage>
</organism>
<keyword evidence="1" id="KW-0547">Nucleotide-binding</keyword>
<dbReference type="Pfam" id="PF07724">
    <property type="entry name" value="AAA_2"/>
    <property type="match status" value="1"/>
</dbReference>
<proteinExistence type="predicted"/>
<dbReference type="GO" id="GO:0016887">
    <property type="term" value="F:ATP hydrolysis activity"/>
    <property type="evidence" value="ECO:0007669"/>
    <property type="project" value="InterPro"/>
</dbReference>
<dbReference type="PRINTS" id="PR00300">
    <property type="entry name" value="CLPPROTEASEA"/>
</dbReference>
<dbReference type="InterPro" id="IPR027417">
    <property type="entry name" value="P-loop_NTPase"/>
</dbReference>
<dbReference type="KEGG" id="pfaa:MM59RIKEN_20700"/>
<feature type="domain" description="AAA+ ATPase" evidence="3">
    <location>
        <begin position="159"/>
        <end position="312"/>
    </location>
</feature>
<dbReference type="InterPro" id="IPR003593">
    <property type="entry name" value="AAA+_ATPase"/>
</dbReference>